<sequence>MTKQEEKRKLLTFIYHWAELKPEMIIENGRLETGDNRGTK</sequence>
<dbReference type="EMBL" id="LAZR01002389">
    <property type="protein sequence ID" value="KKN30651.1"/>
    <property type="molecule type" value="Genomic_DNA"/>
</dbReference>
<gene>
    <name evidence="1" type="ORF">LCGC14_0831600</name>
</gene>
<dbReference type="AlphaFoldDB" id="A0A0F9S0G8"/>
<name>A0A0F9S0G8_9ZZZZ</name>
<organism evidence="1">
    <name type="scientific">marine sediment metagenome</name>
    <dbReference type="NCBI Taxonomy" id="412755"/>
    <lineage>
        <taxon>unclassified sequences</taxon>
        <taxon>metagenomes</taxon>
        <taxon>ecological metagenomes</taxon>
    </lineage>
</organism>
<accession>A0A0F9S0G8</accession>
<protein>
    <submittedName>
        <fullName evidence="1">Uncharacterized protein</fullName>
    </submittedName>
</protein>
<comment type="caution">
    <text evidence="1">The sequence shown here is derived from an EMBL/GenBank/DDBJ whole genome shotgun (WGS) entry which is preliminary data.</text>
</comment>
<proteinExistence type="predicted"/>
<reference evidence="1" key="1">
    <citation type="journal article" date="2015" name="Nature">
        <title>Complex archaea that bridge the gap between prokaryotes and eukaryotes.</title>
        <authorList>
            <person name="Spang A."/>
            <person name="Saw J.H."/>
            <person name="Jorgensen S.L."/>
            <person name="Zaremba-Niedzwiedzka K."/>
            <person name="Martijn J."/>
            <person name="Lind A.E."/>
            <person name="van Eijk R."/>
            <person name="Schleper C."/>
            <person name="Guy L."/>
            <person name="Ettema T.J."/>
        </authorList>
    </citation>
    <scope>NUCLEOTIDE SEQUENCE</scope>
</reference>
<evidence type="ECO:0000313" key="1">
    <source>
        <dbReference type="EMBL" id="KKN30651.1"/>
    </source>
</evidence>